<evidence type="ECO:0000259" key="9">
    <source>
        <dbReference type="PROSITE" id="PS50893"/>
    </source>
</evidence>
<keyword evidence="2" id="KW-1003">Cell membrane</keyword>
<keyword evidence="4" id="KW-0592">Phosphate transport</keyword>
<dbReference type="PANTHER" id="PTHR43423:SF12">
    <property type="entry name" value="IRON EXPORT ATP-BINDING PROTEIN FETA-RELATED"/>
    <property type="match status" value="1"/>
</dbReference>
<dbReference type="SUPFAM" id="SSF52540">
    <property type="entry name" value="P-loop containing nucleoside triphosphate hydrolases"/>
    <property type="match status" value="1"/>
</dbReference>
<dbReference type="RefSeq" id="WP_091268865.1">
    <property type="nucleotide sequence ID" value="NZ_FNFK01000083.1"/>
</dbReference>
<dbReference type="GO" id="GO:0005524">
    <property type="term" value="F:ATP binding"/>
    <property type="evidence" value="ECO:0007669"/>
    <property type="project" value="UniProtKB-KW"/>
</dbReference>
<feature type="domain" description="ABC transporter" evidence="9">
    <location>
        <begin position="6"/>
        <end position="217"/>
    </location>
</feature>
<dbReference type="InterPro" id="IPR003593">
    <property type="entry name" value="AAA+_ATPase"/>
</dbReference>
<reference evidence="11" key="1">
    <citation type="submission" date="2016-10" db="EMBL/GenBank/DDBJ databases">
        <authorList>
            <person name="Varghese N."/>
            <person name="Submissions S."/>
        </authorList>
    </citation>
    <scope>NUCLEOTIDE SEQUENCE [LARGE SCALE GENOMIC DNA]</scope>
    <source>
        <strain evidence="11">DSM 19181</strain>
    </source>
</reference>
<keyword evidence="11" id="KW-1185">Reference proteome</keyword>
<keyword evidence="8" id="KW-0472">Membrane</keyword>
<evidence type="ECO:0000256" key="1">
    <source>
        <dbReference type="ARBA" id="ARBA00022448"/>
    </source>
</evidence>
<dbReference type="GO" id="GO:0006817">
    <property type="term" value="P:phosphate ion transport"/>
    <property type="evidence" value="ECO:0007669"/>
    <property type="project" value="UniProtKB-KW"/>
</dbReference>
<evidence type="ECO:0000256" key="7">
    <source>
        <dbReference type="ARBA" id="ARBA00022967"/>
    </source>
</evidence>
<dbReference type="InterPro" id="IPR017871">
    <property type="entry name" value="ABC_transporter-like_CS"/>
</dbReference>
<keyword evidence="1" id="KW-0813">Transport</keyword>
<keyword evidence="7" id="KW-1278">Translocase</keyword>
<dbReference type="PROSITE" id="PS00211">
    <property type="entry name" value="ABC_TRANSPORTER_1"/>
    <property type="match status" value="1"/>
</dbReference>
<protein>
    <submittedName>
        <fullName evidence="10">Putative ABC transport system ATP-binding protein</fullName>
    </submittedName>
</protein>
<organism evidence="10 11">
    <name type="scientific">Alkalibacterium thalassium</name>
    <dbReference type="NCBI Taxonomy" id="426701"/>
    <lineage>
        <taxon>Bacteria</taxon>
        <taxon>Bacillati</taxon>
        <taxon>Bacillota</taxon>
        <taxon>Bacilli</taxon>
        <taxon>Lactobacillales</taxon>
        <taxon>Carnobacteriaceae</taxon>
        <taxon>Alkalibacterium</taxon>
    </lineage>
</organism>
<dbReference type="PANTHER" id="PTHR43423">
    <property type="entry name" value="ABC TRANSPORTER I FAMILY MEMBER 17"/>
    <property type="match status" value="1"/>
</dbReference>
<dbReference type="Pfam" id="PF00005">
    <property type="entry name" value="ABC_tran"/>
    <property type="match status" value="1"/>
</dbReference>
<dbReference type="AlphaFoldDB" id="A0A1G9FP19"/>
<evidence type="ECO:0000313" key="11">
    <source>
        <dbReference type="Proteomes" id="UP000199433"/>
    </source>
</evidence>
<name>A0A1G9FP19_9LACT</name>
<evidence type="ECO:0000256" key="4">
    <source>
        <dbReference type="ARBA" id="ARBA00022592"/>
    </source>
</evidence>
<dbReference type="Gene3D" id="3.40.50.300">
    <property type="entry name" value="P-loop containing nucleotide triphosphate hydrolases"/>
    <property type="match status" value="1"/>
</dbReference>
<evidence type="ECO:0000256" key="6">
    <source>
        <dbReference type="ARBA" id="ARBA00022840"/>
    </source>
</evidence>
<dbReference type="EMBL" id="FNFK01000083">
    <property type="protein sequence ID" value="SDK90120.1"/>
    <property type="molecule type" value="Genomic_DNA"/>
</dbReference>
<evidence type="ECO:0000256" key="2">
    <source>
        <dbReference type="ARBA" id="ARBA00022475"/>
    </source>
</evidence>
<dbReference type="InterPro" id="IPR003439">
    <property type="entry name" value="ABC_transporter-like_ATP-bd"/>
</dbReference>
<dbReference type="OrthoDB" id="9785080at2"/>
<keyword evidence="5" id="KW-0547">Nucleotide-binding</keyword>
<evidence type="ECO:0000256" key="5">
    <source>
        <dbReference type="ARBA" id="ARBA00022741"/>
    </source>
</evidence>
<proteinExistence type="predicted"/>
<dbReference type="STRING" id="426701.SAMN04488098_10835"/>
<accession>A0A1G9FP19</accession>
<dbReference type="InterPro" id="IPR027417">
    <property type="entry name" value="P-loop_NTPase"/>
</dbReference>
<evidence type="ECO:0000256" key="8">
    <source>
        <dbReference type="ARBA" id="ARBA00023136"/>
    </source>
</evidence>
<keyword evidence="6 10" id="KW-0067">ATP-binding</keyword>
<keyword evidence="3" id="KW-0997">Cell inner membrane</keyword>
<dbReference type="GO" id="GO:0016887">
    <property type="term" value="F:ATP hydrolysis activity"/>
    <property type="evidence" value="ECO:0007669"/>
    <property type="project" value="InterPro"/>
</dbReference>
<gene>
    <name evidence="10" type="ORF">SAMN04488098_10835</name>
</gene>
<sequence>MSDHQLEISNISFKTDNQSILESISFSVEKGERVTITGPSGGGKSTLLKIIGNIINPTDGKVLFHGKNIQETNPLKYRQKVSYFFQNASLFDQTVRDNLSFPYDIRDEEFDEEKAKDMLERVSLSRSCLDKPINELSGGEKQRVALIRNMMYLPEVLLLDEVTSSLDAENKEIIHGILDTLNKENGLTTLSVTHDENEISQADRVITIIDGRLEDSK</sequence>
<evidence type="ECO:0000313" key="10">
    <source>
        <dbReference type="EMBL" id="SDK90120.1"/>
    </source>
</evidence>
<dbReference type="SMART" id="SM00382">
    <property type="entry name" value="AAA"/>
    <property type="match status" value="1"/>
</dbReference>
<dbReference type="PROSITE" id="PS50893">
    <property type="entry name" value="ABC_TRANSPORTER_2"/>
    <property type="match status" value="1"/>
</dbReference>
<dbReference type="Proteomes" id="UP000199433">
    <property type="component" value="Unassembled WGS sequence"/>
</dbReference>
<evidence type="ECO:0000256" key="3">
    <source>
        <dbReference type="ARBA" id="ARBA00022519"/>
    </source>
</evidence>